<dbReference type="InterPro" id="IPR011114">
    <property type="entry name" value="RuvA_C"/>
</dbReference>
<dbReference type="InterPro" id="IPR010994">
    <property type="entry name" value="RuvA_2-like"/>
</dbReference>
<dbReference type="SUPFAM" id="SSF47781">
    <property type="entry name" value="RuvA domain 2-like"/>
    <property type="match status" value="1"/>
</dbReference>
<dbReference type="Gene3D" id="1.10.150.20">
    <property type="entry name" value="5' to 3' exonuclease, C-terminal subdomain"/>
    <property type="match status" value="1"/>
</dbReference>
<protein>
    <recommendedName>
        <fullName evidence="6">Holliday junction branch migration complex subunit RuvA</fullName>
    </recommendedName>
</protein>
<evidence type="ECO:0000256" key="5">
    <source>
        <dbReference type="ARBA" id="ARBA00023204"/>
    </source>
</evidence>
<dbReference type="Gene3D" id="2.40.50.140">
    <property type="entry name" value="Nucleic acid-binding proteins"/>
    <property type="match status" value="1"/>
</dbReference>
<comment type="subcellular location">
    <subcellularLocation>
        <location evidence="6">Cytoplasm</location>
    </subcellularLocation>
</comment>
<evidence type="ECO:0000256" key="6">
    <source>
        <dbReference type="HAMAP-Rule" id="MF_00031"/>
    </source>
</evidence>
<feature type="domain" description="Holliday junction DNA helicase RuvA C-terminal" evidence="8">
    <location>
        <begin position="165"/>
        <end position="213"/>
    </location>
</feature>
<feature type="domain" description="DNA helicase Holliday junction RuvA type" evidence="7">
    <location>
        <begin position="1"/>
        <end position="72"/>
    </location>
</feature>
<dbReference type="Pfam" id="PF14520">
    <property type="entry name" value="HHH_5"/>
    <property type="match status" value="1"/>
</dbReference>
<keyword evidence="4 6" id="KW-0233">DNA recombination</keyword>
<dbReference type="InterPro" id="IPR000085">
    <property type="entry name" value="RuvA"/>
</dbReference>
<comment type="similarity">
    <text evidence="6">Belongs to the RuvA family.</text>
</comment>
<keyword evidence="5 6" id="KW-0234">DNA repair</keyword>
<comment type="caution">
    <text evidence="6">Lacks conserved residue(s) required for the propagation of feature annotation.</text>
</comment>
<dbReference type="Pfam" id="PF01330">
    <property type="entry name" value="RuvA_N"/>
    <property type="match status" value="1"/>
</dbReference>
<dbReference type="Pfam" id="PF07499">
    <property type="entry name" value="RuvA_C"/>
    <property type="match status" value="1"/>
</dbReference>
<evidence type="ECO:0000259" key="8">
    <source>
        <dbReference type="Pfam" id="PF07499"/>
    </source>
</evidence>
<comment type="domain">
    <text evidence="6">Has three domains with a flexible linker between the domains II and III and assumes an 'L' shape. Domain III is highly mobile and contacts RuvB.</text>
</comment>
<keyword evidence="2 6" id="KW-0227">DNA damage</keyword>
<evidence type="ECO:0000256" key="2">
    <source>
        <dbReference type="ARBA" id="ARBA00022763"/>
    </source>
</evidence>
<keyword evidence="3 6" id="KW-0238">DNA-binding</keyword>
<dbReference type="InterPro" id="IPR013849">
    <property type="entry name" value="DNA_helicase_Holl-junc_RuvA_I"/>
</dbReference>
<name>A0ABX1LNM7_9CYAN</name>
<evidence type="ECO:0000256" key="3">
    <source>
        <dbReference type="ARBA" id="ARBA00023125"/>
    </source>
</evidence>
<comment type="caution">
    <text evidence="9">The sequence shown here is derived from an EMBL/GenBank/DDBJ whole genome shotgun (WGS) entry which is preliminary data.</text>
</comment>
<reference evidence="9 10" key="1">
    <citation type="submission" date="2020-03" db="EMBL/GenBank/DDBJ databases">
        <title>Draft Genome Sequence of 2-Methylisoborneol Producing Pseudanabaena yagii Strain GIHE-NHR1 Isolated from North Han River in South Korea.</title>
        <authorList>
            <person name="Jeong J."/>
        </authorList>
    </citation>
    <scope>NUCLEOTIDE SEQUENCE [LARGE SCALE GENOMIC DNA]</scope>
    <source>
        <strain evidence="9 10">GIHE-NHR1</strain>
    </source>
</reference>
<evidence type="ECO:0000313" key="9">
    <source>
        <dbReference type="EMBL" id="NMF56911.1"/>
    </source>
</evidence>
<dbReference type="Proteomes" id="UP000738376">
    <property type="component" value="Unassembled WGS sequence"/>
</dbReference>
<evidence type="ECO:0000256" key="1">
    <source>
        <dbReference type="ARBA" id="ARBA00022490"/>
    </source>
</evidence>
<comment type="subunit">
    <text evidence="6">Homotetramer. Forms an RuvA(8)-RuvB(12)-Holliday junction (HJ) complex. HJ DNA is sandwiched between 2 RuvA tetramers; dsDNA enters through RuvA and exits via RuvB. An RuvB hexamer assembles on each DNA strand where it exits the tetramer. Each RuvB hexamer is contacted by two RuvA subunits (via domain III) on 2 adjacent RuvB subunits; this complex drives branch migration. In the full resolvosome a probable DNA-RuvA(4)-RuvB(12)-RuvC(2) complex forms which resolves the HJ.</text>
</comment>
<dbReference type="HAMAP" id="MF_00031">
    <property type="entry name" value="DNA_HJ_migration_RuvA"/>
    <property type="match status" value="1"/>
</dbReference>
<dbReference type="NCBIfam" id="TIGR00084">
    <property type="entry name" value="ruvA"/>
    <property type="match status" value="1"/>
</dbReference>
<dbReference type="RefSeq" id="WP_169362007.1">
    <property type="nucleotide sequence ID" value="NZ_JAAVJL010000001.1"/>
</dbReference>
<feature type="region of interest" description="Domain III" evidence="6">
    <location>
        <begin position="166"/>
        <end position="214"/>
    </location>
</feature>
<gene>
    <name evidence="6 9" type="primary">ruvA</name>
    <name evidence="9" type="ORF">HC246_02485</name>
</gene>
<proteinExistence type="inferred from homology"/>
<accession>A0ABX1LNM7</accession>
<dbReference type="SUPFAM" id="SSF50249">
    <property type="entry name" value="Nucleic acid-binding proteins"/>
    <property type="match status" value="1"/>
</dbReference>
<keyword evidence="1 6" id="KW-0963">Cytoplasm</keyword>
<evidence type="ECO:0000259" key="7">
    <source>
        <dbReference type="Pfam" id="PF01330"/>
    </source>
</evidence>
<dbReference type="EMBL" id="JAAVJL010000001">
    <property type="protein sequence ID" value="NMF56911.1"/>
    <property type="molecule type" value="Genomic_DNA"/>
</dbReference>
<sequence length="214" mass="22874">MIGFLRGAIAACKAADSSRKNTPSYWLTLDVQGVGYDIQITASAAGKLPPVGEETQVFTHLLVREDQMVLFGFPTLAERELFRQLISVSGIGTQVGLALLNSLGIQDLVKAIVSGNTRVLSLTPGVGTKTAERLALELKTKLADGRLAQVGSTRSPSSILSVALQEELEMTLLALGYTPTEISNALNAIVSLPILAKTQDIEAWIKEAIAWLSR</sequence>
<evidence type="ECO:0000256" key="4">
    <source>
        <dbReference type="ARBA" id="ARBA00023172"/>
    </source>
</evidence>
<comment type="function">
    <text evidence="6">The RuvA-RuvB-RuvC complex processes Holliday junction (HJ) DNA during genetic recombination and DNA repair, while the RuvA-RuvB complex plays an important role in the rescue of blocked DNA replication forks via replication fork reversal (RFR). RuvA specifically binds to HJ cruciform DNA, conferring on it an open structure. The RuvB hexamer acts as an ATP-dependent pump, pulling dsDNA into and through the RuvAB complex. HJ branch migration allows RuvC to scan DNA until it finds its consensus sequence, where it cleaves and resolves the cruciform DNA.</text>
</comment>
<keyword evidence="10" id="KW-1185">Reference proteome</keyword>
<dbReference type="CDD" id="cd14332">
    <property type="entry name" value="UBA_RuvA_C"/>
    <property type="match status" value="1"/>
</dbReference>
<organism evidence="9 10">
    <name type="scientific">Pseudanabaena yagii GIHE-NHR1</name>
    <dbReference type="NCBI Taxonomy" id="2722753"/>
    <lineage>
        <taxon>Bacteria</taxon>
        <taxon>Bacillati</taxon>
        <taxon>Cyanobacteriota</taxon>
        <taxon>Cyanophyceae</taxon>
        <taxon>Pseudanabaenales</taxon>
        <taxon>Pseudanabaenaceae</taxon>
        <taxon>Pseudanabaena</taxon>
        <taxon>Pseudanabaena yagii</taxon>
    </lineage>
</organism>
<dbReference type="InterPro" id="IPR012340">
    <property type="entry name" value="NA-bd_OB-fold"/>
</dbReference>
<evidence type="ECO:0000313" key="10">
    <source>
        <dbReference type="Proteomes" id="UP000738376"/>
    </source>
</evidence>